<dbReference type="InterPro" id="IPR027417">
    <property type="entry name" value="P-loop_NTPase"/>
</dbReference>
<dbReference type="Proteomes" id="UP000792457">
    <property type="component" value="Unassembled WGS sequence"/>
</dbReference>
<name>A0A8K0K5S8_LADFU</name>
<keyword evidence="3" id="KW-1185">Reference proteome</keyword>
<dbReference type="GO" id="GO:0005829">
    <property type="term" value="C:cytosol"/>
    <property type="evidence" value="ECO:0007669"/>
    <property type="project" value="TreeGrafter"/>
</dbReference>
<organism evidence="2 3">
    <name type="scientific">Ladona fulva</name>
    <name type="common">Scarce chaser dragonfly</name>
    <name type="synonym">Libellula fulva</name>
    <dbReference type="NCBI Taxonomy" id="123851"/>
    <lineage>
        <taxon>Eukaryota</taxon>
        <taxon>Metazoa</taxon>
        <taxon>Ecdysozoa</taxon>
        <taxon>Arthropoda</taxon>
        <taxon>Hexapoda</taxon>
        <taxon>Insecta</taxon>
        <taxon>Pterygota</taxon>
        <taxon>Palaeoptera</taxon>
        <taxon>Odonata</taxon>
        <taxon>Epiprocta</taxon>
        <taxon>Anisoptera</taxon>
        <taxon>Libelluloidea</taxon>
        <taxon>Libellulidae</taxon>
        <taxon>Ladona</taxon>
    </lineage>
</organism>
<dbReference type="OrthoDB" id="6334211at2759"/>
<evidence type="ECO:0000313" key="3">
    <source>
        <dbReference type="Proteomes" id="UP000792457"/>
    </source>
</evidence>
<dbReference type="PROSITE" id="PS50052">
    <property type="entry name" value="GUANYLATE_KINASE_2"/>
    <property type="match status" value="1"/>
</dbReference>
<reference evidence="2" key="1">
    <citation type="submission" date="2013-04" db="EMBL/GenBank/DDBJ databases">
        <authorList>
            <person name="Qu J."/>
            <person name="Murali S.C."/>
            <person name="Bandaranaike D."/>
            <person name="Bellair M."/>
            <person name="Blankenburg K."/>
            <person name="Chao H."/>
            <person name="Dinh H."/>
            <person name="Doddapaneni H."/>
            <person name="Downs B."/>
            <person name="Dugan-Rocha S."/>
            <person name="Elkadiri S."/>
            <person name="Gnanaolivu R.D."/>
            <person name="Hernandez B."/>
            <person name="Javaid M."/>
            <person name="Jayaseelan J.C."/>
            <person name="Lee S."/>
            <person name="Li M."/>
            <person name="Ming W."/>
            <person name="Munidasa M."/>
            <person name="Muniz J."/>
            <person name="Nguyen L."/>
            <person name="Ongeri F."/>
            <person name="Osuji N."/>
            <person name="Pu L.-L."/>
            <person name="Puazo M."/>
            <person name="Qu C."/>
            <person name="Quiroz J."/>
            <person name="Raj R."/>
            <person name="Weissenberger G."/>
            <person name="Xin Y."/>
            <person name="Zou X."/>
            <person name="Han Y."/>
            <person name="Richards S."/>
            <person name="Worley K."/>
            <person name="Muzny D."/>
            <person name="Gibbs R."/>
        </authorList>
    </citation>
    <scope>NUCLEOTIDE SEQUENCE</scope>
    <source>
        <strain evidence="2">Sampled in the wild</strain>
    </source>
</reference>
<dbReference type="GO" id="GO:0004385">
    <property type="term" value="F:GMP kinase activity"/>
    <property type="evidence" value="ECO:0007669"/>
    <property type="project" value="TreeGrafter"/>
</dbReference>
<gene>
    <name evidence="2" type="ORF">J437_LFUL007624</name>
</gene>
<feature type="domain" description="Guanylate kinase-like" evidence="1">
    <location>
        <begin position="112"/>
        <end position="307"/>
    </location>
</feature>
<dbReference type="InterPro" id="IPR008144">
    <property type="entry name" value="Guanylate_kin-like_dom"/>
</dbReference>
<reference evidence="2" key="2">
    <citation type="submission" date="2017-10" db="EMBL/GenBank/DDBJ databases">
        <title>Ladona fulva Genome sequencing and assembly.</title>
        <authorList>
            <person name="Murali S."/>
            <person name="Richards S."/>
            <person name="Bandaranaike D."/>
            <person name="Bellair M."/>
            <person name="Blankenburg K."/>
            <person name="Chao H."/>
            <person name="Dinh H."/>
            <person name="Doddapaneni H."/>
            <person name="Dugan-Rocha S."/>
            <person name="Elkadiri S."/>
            <person name="Gnanaolivu R."/>
            <person name="Hernandez B."/>
            <person name="Skinner E."/>
            <person name="Javaid M."/>
            <person name="Lee S."/>
            <person name="Li M."/>
            <person name="Ming W."/>
            <person name="Munidasa M."/>
            <person name="Muniz J."/>
            <person name="Nguyen L."/>
            <person name="Hughes D."/>
            <person name="Osuji N."/>
            <person name="Pu L.-L."/>
            <person name="Puazo M."/>
            <person name="Qu C."/>
            <person name="Quiroz J."/>
            <person name="Raj R."/>
            <person name="Weissenberger G."/>
            <person name="Xin Y."/>
            <person name="Zou X."/>
            <person name="Han Y."/>
            <person name="Worley K."/>
            <person name="Muzny D."/>
            <person name="Gibbs R."/>
        </authorList>
    </citation>
    <scope>NUCLEOTIDE SEQUENCE</scope>
    <source>
        <strain evidence="2">Sampled in the wild</strain>
    </source>
</reference>
<protein>
    <recommendedName>
        <fullName evidence="1">Guanylate kinase-like domain-containing protein</fullName>
    </recommendedName>
</protein>
<accession>A0A8K0K5S8</accession>
<sequence>MYCLRSLYIQYNQIEEIGEHLDMTGNPVAKGKDLEDLVYLLHPSLKSFNGIDCSTSAKALRVKPIKMCWKNPFFRAGRQYDDLLLGTELLQKNRGSWHSPEIEYMDRLGAPYPVLLLVGPKGFWRESLCRNLCKIYSEEVYVSPICSTDDWLMKEENVYSCRYVSKEQFFSMLRSGELVSASQDGFSILGLEKRQLDEAMRKGKVLVSAVDLESALVLRGSGFGGAPRLVLVLPGKSQEEEMIEMWRRRVGKTVKGMEEWEEELRREWAESQEEYLNTHIQNPGLFEFGLIYEGDCDTLGQIKNLVLEMLHAKAKHRSFDSQEKAASYQSMGVSESVMKLIDKRLKKELNPDIEIW</sequence>
<proteinExistence type="predicted"/>
<comment type="caution">
    <text evidence="2">The sequence shown here is derived from an EMBL/GenBank/DDBJ whole genome shotgun (WGS) entry which is preliminary data.</text>
</comment>
<dbReference type="PANTHER" id="PTHR23117">
    <property type="entry name" value="GUANYLATE KINASE-RELATED"/>
    <property type="match status" value="1"/>
</dbReference>
<dbReference type="Gene3D" id="3.40.50.300">
    <property type="entry name" value="P-loop containing nucleotide triphosphate hydrolases"/>
    <property type="match status" value="1"/>
</dbReference>
<evidence type="ECO:0000313" key="2">
    <source>
        <dbReference type="EMBL" id="KAG8228887.1"/>
    </source>
</evidence>
<dbReference type="SUPFAM" id="SSF52540">
    <property type="entry name" value="P-loop containing nucleoside triphosphate hydrolases"/>
    <property type="match status" value="1"/>
</dbReference>
<evidence type="ECO:0000259" key="1">
    <source>
        <dbReference type="PROSITE" id="PS50052"/>
    </source>
</evidence>
<dbReference type="EMBL" id="KZ308393">
    <property type="protein sequence ID" value="KAG8228887.1"/>
    <property type="molecule type" value="Genomic_DNA"/>
</dbReference>
<dbReference type="PANTHER" id="PTHR23117:SF18">
    <property type="entry name" value="LEUCINE-RICH REPEAT AND GUANYLATE KINASE DOMAIN-CONTAINING PROTEIN"/>
    <property type="match status" value="1"/>
</dbReference>
<dbReference type="AlphaFoldDB" id="A0A8K0K5S8"/>